<gene>
    <name evidence="5" type="ORF">CC78DRAFT_531943</name>
</gene>
<dbReference type="EMBL" id="ML986601">
    <property type="protein sequence ID" value="KAF2266083.1"/>
    <property type="molecule type" value="Genomic_DNA"/>
</dbReference>
<keyword evidence="3" id="KW-0819">tRNA processing</keyword>
<organism evidence="5 6">
    <name type="scientific">Lojkania enalia</name>
    <dbReference type="NCBI Taxonomy" id="147567"/>
    <lineage>
        <taxon>Eukaryota</taxon>
        <taxon>Fungi</taxon>
        <taxon>Dikarya</taxon>
        <taxon>Ascomycota</taxon>
        <taxon>Pezizomycotina</taxon>
        <taxon>Dothideomycetes</taxon>
        <taxon>Pleosporomycetidae</taxon>
        <taxon>Pleosporales</taxon>
        <taxon>Pleosporales incertae sedis</taxon>
        <taxon>Lojkania</taxon>
    </lineage>
</organism>
<evidence type="ECO:0000256" key="2">
    <source>
        <dbReference type="ARBA" id="ARBA00007331"/>
    </source>
</evidence>
<dbReference type="PANTHER" id="PTHR13031">
    <property type="entry name" value="RIBONUCLEASE P SUBUNIT P30"/>
    <property type="match status" value="1"/>
</dbReference>
<dbReference type="InterPro" id="IPR002738">
    <property type="entry name" value="RNase_P_p30"/>
</dbReference>
<dbReference type="Proteomes" id="UP000800093">
    <property type="component" value="Unassembled WGS sequence"/>
</dbReference>
<evidence type="ECO:0000313" key="5">
    <source>
        <dbReference type="EMBL" id="KAF2266083.1"/>
    </source>
</evidence>
<comment type="similarity">
    <text evidence="2">Belongs to the eukaryotic/archaeal RNase P protein component 3 family.</text>
</comment>
<evidence type="ECO:0000313" key="6">
    <source>
        <dbReference type="Proteomes" id="UP000800093"/>
    </source>
</evidence>
<comment type="caution">
    <text evidence="5">The sequence shown here is derived from an EMBL/GenBank/DDBJ whole genome shotgun (WGS) entry which is preliminary data.</text>
</comment>
<dbReference type="FunFam" id="3.20.20.140:FF:000053">
    <property type="entry name" value="Ribonuclease P complex subunit Pop2"/>
    <property type="match status" value="1"/>
</dbReference>
<evidence type="ECO:0000256" key="4">
    <source>
        <dbReference type="SAM" id="MobiDB-lite"/>
    </source>
</evidence>
<dbReference type="GO" id="GO:0005655">
    <property type="term" value="C:nucleolar ribonuclease P complex"/>
    <property type="evidence" value="ECO:0007669"/>
    <property type="project" value="TreeGrafter"/>
</dbReference>
<comment type="subcellular location">
    <subcellularLocation>
        <location evidence="1">Nucleus</location>
    </subcellularLocation>
</comment>
<dbReference type="SUPFAM" id="SSF89550">
    <property type="entry name" value="PHP domain-like"/>
    <property type="match status" value="1"/>
</dbReference>
<protein>
    <submittedName>
        <fullName evidence="5">Ribonuclease P/MRP 30 subunit</fullName>
    </submittedName>
</protein>
<evidence type="ECO:0000256" key="3">
    <source>
        <dbReference type="ARBA" id="ARBA00022694"/>
    </source>
</evidence>
<dbReference type="AlphaFoldDB" id="A0A9P4N5G2"/>
<keyword evidence="6" id="KW-1185">Reference proteome</keyword>
<proteinExistence type="inferred from homology"/>
<dbReference type="Gene3D" id="3.20.20.140">
    <property type="entry name" value="Metal-dependent hydrolases"/>
    <property type="match status" value="1"/>
</dbReference>
<dbReference type="GO" id="GO:0003723">
    <property type="term" value="F:RNA binding"/>
    <property type="evidence" value="ECO:0007669"/>
    <property type="project" value="TreeGrafter"/>
</dbReference>
<sequence length="243" mass="26873">MRFLRRCNIFLTDAATNHRIPQLQQHYDIIAARPTDERTLQQACMSLDVDLISLDLTQKFERHFKFPMLGSAVSRGVKIELSYGQGLLSNDSTAKRNLISNATQLIRVTRGRGLVFSSEARSVLGIRAPSDVINLATVWGLGHERGKDSLTKEPRAAVEFSRLKRTSFRGVVDVVYGGQKPVGTANKATQGQKGPDGQNKRKADSLEGTPVSVSGEEKPISKRQQKRNMKAAAQKAAEQQDQE</sequence>
<dbReference type="InterPro" id="IPR016195">
    <property type="entry name" value="Pol/histidinol_Pase-like"/>
</dbReference>
<dbReference type="Pfam" id="PF01876">
    <property type="entry name" value="RNase_P_p30"/>
    <property type="match status" value="1"/>
</dbReference>
<dbReference type="GO" id="GO:0008033">
    <property type="term" value="P:tRNA processing"/>
    <property type="evidence" value="ECO:0007669"/>
    <property type="project" value="UniProtKB-KW"/>
</dbReference>
<feature type="region of interest" description="Disordered" evidence="4">
    <location>
        <begin position="179"/>
        <end position="243"/>
    </location>
</feature>
<accession>A0A9P4N5G2</accession>
<feature type="compositionally biased region" description="Low complexity" evidence="4">
    <location>
        <begin position="230"/>
        <end position="243"/>
    </location>
</feature>
<dbReference type="PANTHER" id="PTHR13031:SF0">
    <property type="entry name" value="RIBONUCLEASE P PROTEIN SUBUNIT P30"/>
    <property type="match status" value="1"/>
</dbReference>
<evidence type="ECO:0000256" key="1">
    <source>
        <dbReference type="ARBA" id="ARBA00004123"/>
    </source>
</evidence>
<name>A0A9P4N5G2_9PLEO</name>
<reference evidence="6" key="1">
    <citation type="journal article" date="2020" name="Stud. Mycol.">
        <title>101 Dothideomycetes genomes: A test case for predicting lifestyles and emergence of pathogens.</title>
        <authorList>
            <person name="Haridas S."/>
            <person name="Albert R."/>
            <person name="Binder M."/>
            <person name="Bloem J."/>
            <person name="LaButti K."/>
            <person name="Salamov A."/>
            <person name="Andreopoulos B."/>
            <person name="Baker S."/>
            <person name="Barry K."/>
            <person name="Bills G."/>
            <person name="Bluhm B."/>
            <person name="Cannon C."/>
            <person name="Castanera R."/>
            <person name="Culley D."/>
            <person name="Daum C."/>
            <person name="Ezra D."/>
            <person name="Gonzalez J."/>
            <person name="Henrissat B."/>
            <person name="Kuo A."/>
            <person name="Liang C."/>
            <person name="Lipzen A."/>
            <person name="Lutzoni F."/>
            <person name="Magnuson J."/>
            <person name="Mondo S."/>
            <person name="Nolan M."/>
            <person name="Ohm R."/>
            <person name="Pangilinan J."/>
            <person name="Park H.-J."/>
            <person name="Ramirez L."/>
            <person name="Alfaro M."/>
            <person name="Sun H."/>
            <person name="Tritt A."/>
            <person name="Yoshinaga Y."/>
            <person name="Zwiers L.-H."/>
            <person name="Turgeon B."/>
            <person name="Goodwin S."/>
            <person name="Spatafora J."/>
            <person name="Crous P."/>
            <person name="Grigoriev I."/>
        </authorList>
    </citation>
    <scope>NUCLEOTIDE SEQUENCE [LARGE SCALE GENOMIC DNA]</scope>
    <source>
        <strain evidence="6">CBS 304.66</strain>
    </source>
</reference>
<dbReference type="OrthoDB" id="17948at2759"/>